<dbReference type="AlphaFoldDB" id="A0A564YY64"/>
<feature type="non-terminal residue" evidence="2">
    <location>
        <position position="1"/>
    </location>
</feature>
<proteinExistence type="predicted"/>
<feature type="region of interest" description="Disordered" evidence="1">
    <location>
        <begin position="245"/>
        <end position="296"/>
    </location>
</feature>
<name>A0A564YY64_HYMDI</name>
<reference evidence="2 3" key="1">
    <citation type="submission" date="2019-07" db="EMBL/GenBank/DDBJ databases">
        <authorList>
            <person name="Jastrzebski P J."/>
            <person name="Paukszto L."/>
            <person name="Jastrzebski P J."/>
        </authorList>
    </citation>
    <scope>NUCLEOTIDE SEQUENCE [LARGE SCALE GENOMIC DNA]</scope>
    <source>
        <strain evidence="2 3">WMS-il1</strain>
    </source>
</reference>
<organism evidence="2 3">
    <name type="scientific">Hymenolepis diminuta</name>
    <name type="common">Rat tapeworm</name>
    <dbReference type="NCBI Taxonomy" id="6216"/>
    <lineage>
        <taxon>Eukaryota</taxon>
        <taxon>Metazoa</taxon>
        <taxon>Spiralia</taxon>
        <taxon>Lophotrochozoa</taxon>
        <taxon>Platyhelminthes</taxon>
        <taxon>Cestoda</taxon>
        <taxon>Eucestoda</taxon>
        <taxon>Cyclophyllidea</taxon>
        <taxon>Hymenolepididae</taxon>
        <taxon>Hymenolepis</taxon>
    </lineage>
</organism>
<dbReference type="Proteomes" id="UP000321570">
    <property type="component" value="Unassembled WGS sequence"/>
</dbReference>
<evidence type="ECO:0000256" key="1">
    <source>
        <dbReference type="SAM" id="MobiDB-lite"/>
    </source>
</evidence>
<feature type="compositionally biased region" description="Low complexity" evidence="1">
    <location>
        <begin position="247"/>
        <end position="296"/>
    </location>
</feature>
<feature type="non-terminal residue" evidence="2">
    <location>
        <position position="296"/>
    </location>
</feature>
<feature type="region of interest" description="Disordered" evidence="1">
    <location>
        <begin position="123"/>
        <end position="142"/>
    </location>
</feature>
<protein>
    <submittedName>
        <fullName evidence="2">Uncharacterized protein</fullName>
    </submittedName>
</protein>
<gene>
    <name evidence="2" type="ORF">WMSIL1_LOCUS10713</name>
</gene>
<dbReference type="EMBL" id="CABIJS010000466">
    <property type="protein sequence ID" value="VUZ52165.1"/>
    <property type="molecule type" value="Genomic_DNA"/>
</dbReference>
<accession>A0A564YY64</accession>
<sequence length="296" mass="33778">SQYTWLDICFTAAFAKTNAKAIFTDSQLLHIKKKIPKFDDLLKRVPADKWNANNKIAVETANMLLVMPDYDARILNEVLNSVSSETPDEELKKMLAKRGSELQGAFLLNLLLDGEIQLFENEETPEEINSPISTTESDEEPEQTVEDTMKFMLSPKWKDASPEEYYKALKNRQNWKEAFASLTYEEMAAVLTRVEEADDFLSQMPEDVIKRCVENLPKVKNVEGFELYNTFDYEHYPKTLRKLYGDSTTTTSTTTTTPTSTTTRRTTTTTPTTTRRTTTTTPTTTRRTTTTTPILT</sequence>
<keyword evidence="3" id="KW-1185">Reference proteome</keyword>
<evidence type="ECO:0000313" key="2">
    <source>
        <dbReference type="EMBL" id="VUZ52165.1"/>
    </source>
</evidence>
<evidence type="ECO:0000313" key="3">
    <source>
        <dbReference type="Proteomes" id="UP000321570"/>
    </source>
</evidence>